<feature type="coiled-coil region" evidence="1">
    <location>
        <begin position="448"/>
        <end position="475"/>
    </location>
</feature>
<gene>
    <name evidence="3" type="ORF">ZT1A5_G10211</name>
</gene>
<dbReference type="EMBL" id="LT882686">
    <property type="protein sequence ID" value="SMY28765.1"/>
    <property type="molecule type" value="Genomic_DNA"/>
</dbReference>
<sequence length="515" mass="58025">MSQNSQDSQDSQATPTRLAIRSSPPRSSVLSASESSTASRASTAPAQTQNTITATYAAKRKAEEDRVCSGLEFYNENARRMWLAWKLGGRIKLLYKMIELDEEDPVTAGKTPIDKSATLELGQVHAATVLFTMGDHLIDHLIQADVFRHYNTVLRRQEKLGVGTQPGHSRRSDDQSPPLIYGNFMAKSNGKLMSYNQWNKVLDSVESYMEGLIPDSPPTRPAQTAGFGAWIRSIDEHVKQSKPTAYEFHYSDQTQDSQRRYLREKHHITRLEKWLAIQRQRMGDWLGNNPLASLDDPLPWTVCEIGWTTNQPQRRLDHETHSGSVRIMNLIDSIARVEVGDSFRMQFLSLYPVPFSILASMAEHVLSRLCGSYAGQGGLNVTVAGKSVTAASKVRASVYHVVQGELGPHFELRAAEVMAELEKHLEFATMSARVAKLEEDEKEARDGKLQKQARHAEVEEEYRDAEGRLDDVVDALLAERKARRLRDLTQDVEWVKSYREGLEAVAMLRDDAMEE</sequence>
<dbReference type="Proteomes" id="UP000215453">
    <property type="component" value="Chromosome 11"/>
</dbReference>
<protein>
    <submittedName>
        <fullName evidence="3">Uncharacterized protein</fullName>
    </submittedName>
</protein>
<name>A0A1Y6LWN0_ZYMTR</name>
<feature type="compositionally biased region" description="Low complexity" evidence="2">
    <location>
        <begin position="1"/>
        <end position="12"/>
    </location>
</feature>
<evidence type="ECO:0000313" key="4">
    <source>
        <dbReference type="Proteomes" id="UP000215453"/>
    </source>
</evidence>
<feature type="region of interest" description="Disordered" evidence="2">
    <location>
        <begin position="1"/>
        <end position="48"/>
    </location>
</feature>
<accession>A0A1Y6LWN0</accession>
<reference evidence="3 4" key="1">
    <citation type="submission" date="2016-10" db="EMBL/GenBank/DDBJ databases">
        <authorList>
            <person name="Varghese N."/>
        </authorList>
    </citation>
    <scope>NUCLEOTIDE SEQUENCE [LARGE SCALE GENOMIC DNA]</scope>
</reference>
<evidence type="ECO:0000313" key="3">
    <source>
        <dbReference type="EMBL" id="SMY28765.1"/>
    </source>
</evidence>
<evidence type="ECO:0000256" key="2">
    <source>
        <dbReference type="SAM" id="MobiDB-lite"/>
    </source>
</evidence>
<evidence type="ECO:0000256" key="1">
    <source>
        <dbReference type="SAM" id="Coils"/>
    </source>
</evidence>
<keyword evidence="1" id="KW-0175">Coiled coil</keyword>
<proteinExistence type="predicted"/>
<feature type="compositionally biased region" description="Low complexity" evidence="2">
    <location>
        <begin position="21"/>
        <end position="48"/>
    </location>
</feature>
<organism evidence="3 4">
    <name type="scientific">Zymoseptoria tritici ST99CH_1A5</name>
    <dbReference type="NCBI Taxonomy" id="1276529"/>
    <lineage>
        <taxon>Eukaryota</taxon>
        <taxon>Fungi</taxon>
        <taxon>Dikarya</taxon>
        <taxon>Ascomycota</taxon>
        <taxon>Pezizomycotina</taxon>
        <taxon>Dothideomycetes</taxon>
        <taxon>Dothideomycetidae</taxon>
        <taxon>Mycosphaerellales</taxon>
        <taxon>Mycosphaerellaceae</taxon>
        <taxon>Zymoseptoria</taxon>
    </lineage>
</organism>
<dbReference type="AlphaFoldDB" id="A0A1Y6LWN0"/>